<dbReference type="Proteomes" id="UP000577956">
    <property type="component" value="Unassembled WGS sequence"/>
</dbReference>
<feature type="transmembrane region" description="Helical" evidence="1">
    <location>
        <begin position="85"/>
        <end position="106"/>
    </location>
</feature>
<feature type="transmembrane region" description="Helical" evidence="1">
    <location>
        <begin position="20"/>
        <end position="39"/>
    </location>
</feature>
<keyword evidence="1" id="KW-1133">Transmembrane helix</keyword>
<dbReference type="AlphaFoldDB" id="A0A7Y9FIH5"/>
<feature type="transmembrane region" description="Helical" evidence="1">
    <location>
        <begin position="45"/>
        <end position="64"/>
    </location>
</feature>
<proteinExistence type="predicted"/>
<reference evidence="2 3" key="1">
    <citation type="submission" date="2020-07" db="EMBL/GenBank/DDBJ databases">
        <title>Sequencing the genomes of 1000 actinobacteria strains.</title>
        <authorList>
            <person name="Klenk H.-P."/>
        </authorList>
    </citation>
    <scope>NUCLEOTIDE SEQUENCE [LARGE SCALE GENOMIC DNA]</scope>
    <source>
        <strain evidence="2 3">DSM 24482</strain>
    </source>
</reference>
<comment type="caution">
    <text evidence="2">The sequence shown here is derived from an EMBL/GenBank/DDBJ whole genome shotgun (WGS) entry which is preliminary data.</text>
</comment>
<organism evidence="2 3">
    <name type="scientific">Cellulomonas oligotrophica</name>
    <dbReference type="NCBI Taxonomy" id="931536"/>
    <lineage>
        <taxon>Bacteria</taxon>
        <taxon>Bacillati</taxon>
        <taxon>Actinomycetota</taxon>
        <taxon>Actinomycetes</taxon>
        <taxon>Micrococcales</taxon>
        <taxon>Cellulomonadaceae</taxon>
        <taxon>Cellulomonas</taxon>
    </lineage>
</organism>
<keyword evidence="1" id="KW-0472">Membrane</keyword>
<accession>A0A7Y9FIH5</accession>
<name>A0A7Y9FIH5_9CELL</name>
<dbReference type="RefSeq" id="WP_140460225.1">
    <property type="nucleotide sequence ID" value="NZ_BAABFI010000013.1"/>
</dbReference>
<protein>
    <submittedName>
        <fullName evidence="2">Uncharacterized protein</fullName>
    </submittedName>
</protein>
<evidence type="ECO:0000256" key="1">
    <source>
        <dbReference type="SAM" id="Phobius"/>
    </source>
</evidence>
<sequence length="145" mass="15056">MSGPDGRVPWRVLTPSGKLAYLLLAPVAAVLGAVLLGVALGEWAFVPGVIVLQVVVVGVAVRTFRDADVEDVAAPRAPWRMTARPTSGFVLGGLFLVESVSAVLRAPGQPDLWAVLLAAAVSATLGVAFVRSSLRLRAGDHLGRP</sequence>
<dbReference type="EMBL" id="JACCBK010000001">
    <property type="protein sequence ID" value="NYD87924.1"/>
    <property type="molecule type" value="Genomic_DNA"/>
</dbReference>
<keyword evidence="1" id="KW-0812">Transmembrane</keyword>
<feature type="transmembrane region" description="Helical" evidence="1">
    <location>
        <begin position="112"/>
        <end position="130"/>
    </location>
</feature>
<evidence type="ECO:0000313" key="3">
    <source>
        <dbReference type="Proteomes" id="UP000577956"/>
    </source>
</evidence>
<evidence type="ECO:0000313" key="2">
    <source>
        <dbReference type="EMBL" id="NYD87924.1"/>
    </source>
</evidence>
<gene>
    <name evidence="2" type="ORF">BKA21_003473</name>
</gene>